<evidence type="ECO:0000313" key="3">
    <source>
        <dbReference type="Proteomes" id="UP000293874"/>
    </source>
</evidence>
<organism evidence="2 3">
    <name type="scientific">Pseudobacter ginsenosidimutans</name>
    <dbReference type="NCBI Taxonomy" id="661488"/>
    <lineage>
        <taxon>Bacteria</taxon>
        <taxon>Pseudomonadati</taxon>
        <taxon>Bacteroidota</taxon>
        <taxon>Chitinophagia</taxon>
        <taxon>Chitinophagales</taxon>
        <taxon>Chitinophagaceae</taxon>
        <taxon>Pseudobacter</taxon>
    </lineage>
</organism>
<keyword evidence="1" id="KW-0732">Signal</keyword>
<name>A0A4V2F152_9BACT</name>
<feature type="chain" id="PRO_5020370570" description="Lipocalin-like protein" evidence="1">
    <location>
        <begin position="20"/>
        <end position="125"/>
    </location>
</feature>
<accession>A0A4V2F152</accession>
<evidence type="ECO:0008006" key="4">
    <source>
        <dbReference type="Google" id="ProtNLM"/>
    </source>
</evidence>
<dbReference type="AlphaFoldDB" id="A0A4V2F152"/>
<dbReference type="EMBL" id="SGXA01000002">
    <property type="protein sequence ID" value="RZS72421.1"/>
    <property type="molecule type" value="Genomic_DNA"/>
</dbReference>
<comment type="caution">
    <text evidence="2">The sequence shown here is derived from an EMBL/GenBank/DDBJ whole genome shotgun (WGS) entry which is preliminary data.</text>
</comment>
<dbReference type="Proteomes" id="UP000293874">
    <property type="component" value="Unassembled WGS sequence"/>
</dbReference>
<keyword evidence="3" id="KW-1185">Reference proteome</keyword>
<dbReference type="PROSITE" id="PS51257">
    <property type="entry name" value="PROKAR_LIPOPROTEIN"/>
    <property type="match status" value="1"/>
</dbReference>
<evidence type="ECO:0000256" key="1">
    <source>
        <dbReference type="SAM" id="SignalP"/>
    </source>
</evidence>
<reference evidence="2 3" key="1">
    <citation type="submission" date="2019-02" db="EMBL/GenBank/DDBJ databases">
        <title>Genomic Encyclopedia of Type Strains, Phase IV (KMG-IV): sequencing the most valuable type-strain genomes for metagenomic binning, comparative biology and taxonomic classification.</title>
        <authorList>
            <person name="Goeker M."/>
        </authorList>
    </citation>
    <scope>NUCLEOTIDE SEQUENCE [LARGE SCALE GENOMIC DNA]</scope>
    <source>
        <strain evidence="2 3">DSM 18116</strain>
    </source>
</reference>
<evidence type="ECO:0000313" key="2">
    <source>
        <dbReference type="EMBL" id="RZS72421.1"/>
    </source>
</evidence>
<proteinExistence type="predicted"/>
<feature type="signal peptide" evidence="1">
    <location>
        <begin position="1"/>
        <end position="19"/>
    </location>
</feature>
<dbReference type="OrthoDB" id="711418at2"/>
<sequence>MKKYILCLSLLLTAGLIFVGCSKDDDPADNDLFVGTYRGSVSYTKEGENKSSDNGSVTVVKTGSDYNFVFSDGIPDLTGVRFRKDGDNAVISIEEGEAKAIRITASSLVIGYAKDGAVWTANCTR</sequence>
<protein>
    <recommendedName>
        <fullName evidence="4">Lipocalin-like protein</fullName>
    </recommendedName>
</protein>
<dbReference type="RefSeq" id="WP_130542837.1">
    <property type="nucleotide sequence ID" value="NZ_CP042431.1"/>
</dbReference>
<gene>
    <name evidence="2" type="ORF">EV199_4342</name>
</gene>